<dbReference type="InterPro" id="IPR003593">
    <property type="entry name" value="AAA+_ATPase"/>
</dbReference>
<sequence>MQTVIETQDLKSYYILDVFGKEKVVKAVDGVNIKIHQNEIYGIAGESGCGKTTLLRAIFGIIDPPLRLIGGKVLYHHDGQVYDLYALDPTERRSLRWKFVSYVPQGSMSVLNPVVKIKETFKDFLNSHLKGRTKEEYYELAKEHLKGLGLPPTILEAYPHQLSGGMRQRVTIALATLLKPKVIIADEPTTALDVVTQRGVIQLLKDIQSTYMNTIVLVTHDMGVHASLSTRIAVMYAGKIIEEAPTSKLFKNPKHPYTKFLINSLPRFGDKSRRTSAPGSPPSLAALPPGCSFHPRCPYCFEKCKVEVPPLREYEPDHKVACWLMEERIA</sequence>
<dbReference type="PATRIC" id="fig|688269.3.peg.142"/>
<dbReference type="RefSeq" id="WP_013931468.1">
    <property type="nucleotide sequence ID" value="NC_015707.1"/>
</dbReference>
<evidence type="ECO:0000256" key="1">
    <source>
        <dbReference type="ARBA" id="ARBA00022448"/>
    </source>
</evidence>
<evidence type="ECO:0000256" key="2">
    <source>
        <dbReference type="ARBA" id="ARBA00022741"/>
    </source>
</evidence>
<dbReference type="EMBL" id="CP002351">
    <property type="protein sequence ID" value="AEH50244.1"/>
    <property type="molecule type" value="Genomic_DNA"/>
</dbReference>
<dbReference type="Proteomes" id="UP000006804">
    <property type="component" value="Chromosome"/>
</dbReference>
<keyword evidence="2" id="KW-0547">Nucleotide-binding</keyword>
<name>F7YUQ9_9THEM</name>
<protein>
    <submittedName>
        <fullName evidence="5">Oligopeptide/dipeptide ABC transporter, ATPase subunit</fullName>
    </submittedName>
</protein>
<dbReference type="HOGENOM" id="CLU_000604_1_23_0"/>
<dbReference type="FunFam" id="3.40.50.300:FF:000016">
    <property type="entry name" value="Oligopeptide ABC transporter ATP-binding component"/>
    <property type="match status" value="1"/>
</dbReference>
<dbReference type="InterPro" id="IPR013563">
    <property type="entry name" value="Oligopep_ABC_C"/>
</dbReference>
<evidence type="ECO:0000313" key="6">
    <source>
        <dbReference type="Proteomes" id="UP000006804"/>
    </source>
</evidence>
<dbReference type="SUPFAM" id="SSF52540">
    <property type="entry name" value="P-loop containing nucleoside triphosphate hydrolases"/>
    <property type="match status" value="1"/>
</dbReference>
<dbReference type="GO" id="GO:0015833">
    <property type="term" value="P:peptide transport"/>
    <property type="evidence" value="ECO:0007669"/>
    <property type="project" value="InterPro"/>
</dbReference>
<dbReference type="CDD" id="cd03257">
    <property type="entry name" value="ABC_NikE_OppD_transporters"/>
    <property type="match status" value="1"/>
</dbReference>
<dbReference type="GO" id="GO:0016887">
    <property type="term" value="F:ATP hydrolysis activity"/>
    <property type="evidence" value="ECO:0007669"/>
    <property type="project" value="InterPro"/>
</dbReference>
<dbReference type="PROSITE" id="PS00211">
    <property type="entry name" value="ABC_TRANSPORTER_1"/>
    <property type="match status" value="1"/>
</dbReference>
<dbReference type="KEGG" id="tta:Theth_0140"/>
<dbReference type="Pfam" id="PF00005">
    <property type="entry name" value="ABC_tran"/>
    <property type="match status" value="1"/>
</dbReference>
<dbReference type="Pfam" id="PF08352">
    <property type="entry name" value="oligo_HPY"/>
    <property type="match status" value="1"/>
</dbReference>
<dbReference type="InterPro" id="IPR003439">
    <property type="entry name" value="ABC_transporter-like_ATP-bd"/>
</dbReference>
<dbReference type="GO" id="GO:0005524">
    <property type="term" value="F:ATP binding"/>
    <property type="evidence" value="ECO:0007669"/>
    <property type="project" value="UniProtKB-KW"/>
</dbReference>
<dbReference type="PANTHER" id="PTHR43067:SF2">
    <property type="entry name" value="OLIGOPEPTIDE ABC TRANSPORTER, ATP-BINDING PROTEIN"/>
    <property type="match status" value="1"/>
</dbReference>
<keyword evidence="3" id="KW-0067">ATP-binding</keyword>
<dbReference type="eggNOG" id="COG0444">
    <property type="taxonomic scope" value="Bacteria"/>
</dbReference>
<evidence type="ECO:0000259" key="4">
    <source>
        <dbReference type="PROSITE" id="PS50893"/>
    </source>
</evidence>
<dbReference type="STRING" id="688269.Theth_0140"/>
<feature type="domain" description="ABC transporter" evidence="4">
    <location>
        <begin position="5"/>
        <end position="262"/>
    </location>
</feature>
<reference evidence="5 6" key="1">
    <citation type="submission" date="2010-11" db="EMBL/GenBank/DDBJ databases">
        <title>The complete genome of Thermotoga thermarum DSM 5069.</title>
        <authorList>
            <consortium name="US DOE Joint Genome Institute (JGI-PGF)"/>
            <person name="Lucas S."/>
            <person name="Copeland A."/>
            <person name="Lapidus A."/>
            <person name="Bruce D."/>
            <person name="Goodwin L."/>
            <person name="Pitluck S."/>
            <person name="Kyrpides N."/>
            <person name="Mavromatis K."/>
            <person name="Ivanova N."/>
            <person name="Zeytun A."/>
            <person name="Brettin T."/>
            <person name="Detter J.C."/>
            <person name="Tapia R."/>
            <person name="Han C."/>
            <person name="Land M."/>
            <person name="Hauser L."/>
            <person name="Markowitz V."/>
            <person name="Cheng J.-F."/>
            <person name="Hugenholtz P."/>
            <person name="Woyke T."/>
            <person name="Wu D."/>
            <person name="Spring S."/>
            <person name="Schroeder M."/>
            <person name="Brambilla E."/>
            <person name="Klenk H.-P."/>
            <person name="Eisen J.A."/>
        </authorList>
    </citation>
    <scope>NUCLEOTIDE SEQUENCE [LARGE SCALE GENOMIC DNA]</scope>
    <source>
        <strain evidence="5 6">DSM 5069</strain>
    </source>
</reference>
<accession>F7YUQ9</accession>
<dbReference type="NCBIfam" id="TIGR01727">
    <property type="entry name" value="oligo_HPY"/>
    <property type="match status" value="1"/>
</dbReference>
<evidence type="ECO:0000256" key="3">
    <source>
        <dbReference type="ARBA" id="ARBA00022840"/>
    </source>
</evidence>
<keyword evidence="1" id="KW-0813">Transport</keyword>
<dbReference type="AlphaFoldDB" id="F7YUQ9"/>
<dbReference type="PANTHER" id="PTHR43067">
    <property type="entry name" value="OLIGOPEPTIDE/DIPEPTIDE ABC TRANSPORTER, ATPASE SUBUNIT"/>
    <property type="match status" value="1"/>
</dbReference>
<evidence type="ECO:0000313" key="5">
    <source>
        <dbReference type="EMBL" id="AEH50244.1"/>
    </source>
</evidence>
<dbReference type="PROSITE" id="PS50893">
    <property type="entry name" value="ABC_TRANSPORTER_2"/>
    <property type="match status" value="1"/>
</dbReference>
<organism evidence="5 6">
    <name type="scientific">Pseudothermotoga thermarum DSM 5069</name>
    <dbReference type="NCBI Taxonomy" id="688269"/>
    <lineage>
        <taxon>Bacteria</taxon>
        <taxon>Thermotogati</taxon>
        <taxon>Thermotogota</taxon>
        <taxon>Thermotogae</taxon>
        <taxon>Thermotogales</taxon>
        <taxon>Thermotogaceae</taxon>
        <taxon>Pseudothermotoga</taxon>
    </lineage>
</organism>
<gene>
    <name evidence="5" type="ORF">Theth_0140</name>
</gene>
<dbReference type="Gene3D" id="3.40.50.300">
    <property type="entry name" value="P-loop containing nucleotide triphosphate hydrolases"/>
    <property type="match status" value="1"/>
</dbReference>
<dbReference type="InterPro" id="IPR027417">
    <property type="entry name" value="P-loop_NTPase"/>
</dbReference>
<proteinExistence type="predicted"/>
<dbReference type="OrthoDB" id="47989at2"/>
<dbReference type="InterPro" id="IPR017871">
    <property type="entry name" value="ABC_transporter-like_CS"/>
</dbReference>
<keyword evidence="6" id="KW-1185">Reference proteome</keyword>
<dbReference type="SMART" id="SM00382">
    <property type="entry name" value="AAA"/>
    <property type="match status" value="1"/>
</dbReference>